<sequence length="689" mass="77302">MTLALGLESGDPFHLGGRYDGRGVNFAVYALNAESVELCLFDRNGQRELARLPLPGWHAGVWHGYLPGAQPGLIYGYRVHGPWWPERGLRYNAAKLLCDPYARRLWGRYQGQSDYCDHLPDDPRRPDPRDNAVQAVKSVVTTDGFDWGDDAPPRVPWADTLIYELHVKGFSRLHPDLPPALRGTYAGLARPVCLDWLRWLGVTTLELLPVAAIGDEGRLLGLGLSNYWGYNPLAMMTVEPRYAAGSDPLSEFKSLVRACHAAGLEVILDVVCNHTAEGGIGGPSFHLRGLDQPSYYRLRPDGQCENWSGTGNTLDLSQPRCLQLVLDTLRFWAGQCRVDGFRFDLAPVLGRGTDGAFDPRSGLLAAIQADPLLGRLKLIAEPWDLGPDGYRVGGFPPGWAEWNDRYRDGMRRFWLRREVSRGEFARRLCASSELFERRGRCPWATVNLLTAHDGFTLRDLTSYRHKHNEANGEDNRDGHSENFSDNCGVEGSSDEAAVNARRGRLQRALLTTLLCSQGTPMLLAGDEIGHSQRGNNNAYCQDNRTSWLDWDRADQQLAAFVARLAALRRRYRALRFDDWFSAGSHGGYERPDVEWRDAEGRLMTPAEWDHPQRFVLEVELAPEGEQDVCLLLVNAEPQPALFTLRPGRWLRLLDSADPEAGEALFQHQAEVEAQTVWLLVLEMGGRVTW</sequence>
<dbReference type="InterPro" id="IPR013783">
    <property type="entry name" value="Ig-like_fold"/>
</dbReference>
<dbReference type="CDD" id="cd02856">
    <property type="entry name" value="E_set_GDE_Isoamylase_N"/>
    <property type="match status" value="1"/>
</dbReference>
<dbReference type="CDD" id="cd11326">
    <property type="entry name" value="AmyAc_Glg_debranch"/>
    <property type="match status" value="1"/>
</dbReference>
<organism evidence="6 7">
    <name type="scientific">Chitinimonas lacunae</name>
    <dbReference type="NCBI Taxonomy" id="1963018"/>
    <lineage>
        <taxon>Bacteria</taxon>
        <taxon>Pseudomonadati</taxon>
        <taxon>Pseudomonadota</taxon>
        <taxon>Betaproteobacteria</taxon>
        <taxon>Neisseriales</taxon>
        <taxon>Chitinibacteraceae</taxon>
        <taxon>Chitinimonas</taxon>
    </lineage>
</organism>
<dbReference type="InterPro" id="IPR011837">
    <property type="entry name" value="Glycogen_debranch_GlgX"/>
</dbReference>
<dbReference type="InterPro" id="IPR017853">
    <property type="entry name" value="GH"/>
</dbReference>
<dbReference type="PANTHER" id="PTHR43002">
    <property type="entry name" value="GLYCOGEN DEBRANCHING ENZYME"/>
    <property type="match status" value="1"/>
</dbReference>
<feature type="compositionally biased region" description="Basic and acidic residues" evidence="4">
    <location>
        <begin position="468"/>
        <end position="482"/>
    </location>
</feature>
<accession>A0ABV8MSS1</accession>
<dbReference type="EMBL" id="JBHSBU010000001">
    <property type="protein sequence ID" value="MFC4161313.1"/>
    <property type="molecule type" value="Genomic_DNA"/>
</dbReference>
<dbReference type="Proteomes" id="UP001595791">
    <property type="component" value="Unassembled WGS sequence"/>
</dbReference>
<dbReference type="InterPro" id="IPR044505">
    <property type="entry name" value="GlgX_Isoamylase_N_E_set"/>
</dbReference>
<dbReference type="InterPro" id="IPR014756">
    <property type="entry name" value="Ig_E-set"/>
</dbReference>
<dbReference type="NCBIfam" id="TIGR02100">
    <property type="entry name" value="glgX_debranch"/>
    <property type="match status" value="1"/>
</dbReference>
<keyword evidence="2 6" id="KW-0378">Hydrolase</keyword>
<dbReference type="SUPFAM" id="SSF51445">
    <property type="entry name" value="(Trans)glycosidases"/>
    <property type="match status" value="1"/>
</dbReference>
<proteinExistence type="inferred from homology"/>
<dbReference type="SUPFAM" id="SSF51011">
    <property type="entry name" value="Glycosyl hydrolase domain"/>
    <property type="match status" value="1"/>
</dbReference>
<dbReference type="Gene3D" id="2.60.40.10">
    <property type="entry name" value="Immunoglobulins"/>
    <property type="match status" value="1"/>
</dbReference>
<gene>
    <name evidence="6" type="primary">glgX</name>
    <name evidence="6" type="ORF">ACFOW7_18395</name>
</gene>
<evidence type="ECO:0000256" key="4">
    <source>
        <dbReference type="SAM" id="MobiDB-lite"/>
    </source>
</evidence>
<dbReference type="InterPro" id="IPR013780">
    <property type="entry name" value="Glyco_hydro_b"/>
</dbReference>
<dbReference type="SMART" id="SM00642">
    <property type="entry name" value="Aamy"/>
    <property type="match status" value="1"/>
</dbReference>
<evidence type="ECO:0000256" key="1">
    <source>
        <dbReference type="ARBA" id="ARBA00008061"/>
    </source>
</evidence>
<keyword evidence="7" id="KW-1185">Reference proteome</keyword>
<dbReference type="Pfam" id="PF02922">
    <property type="entry name" value="CBM_48"/>
    <property type="match status" value="1"/>
</dbReference>
<dbReference type="SUPFAM" id="SSF81296">
    <property type="entry name" value="E set domains"/>
    <property type="match status" value="1"/>
</dbReference>
<keyword evidence="3 6" id="KW-0326">Glycosidase</keyword>
<reference evidence="7" key="1">
    <citation type="journal article" date="2019" name="Int. J. Syst. Evol. Microbiol.">
        <title>The Global Catalogue of Microorganisms (GCM) 10K type strain sequencing project: providing services to taxonomists for standard genome sequencing and annotation.</title>
        <authorList>
            <consortium name="The Broad Institute Genomics Platform"/>
            <consortium name="The Broad Institute Genome Sequencing Center for Infectious Disease"/>
            <person name="Wu L."/>
            <person name="Ma J."/>
        </authorList>
    </citation>
    <scope>NUCLEOTIDE SEQUENCE [LARGE SCALE GENOMIC DNA]</scope>
    <source>
        <strain evidence="7">LMG 29894</strain>
    </source>
</reference>
<comment type="similarity">
    <text evidence="1">Belongs to the glycosyl hydrolase 13 family.</text>
</comment>
<dbReference type="GO" id="GO:0120549">
    <property type="term" value="F:limit dextrin alpha-1,6-maltotetraose-hydrolase activity"/>
    <property type="evidence" value="ECO:0007669"/>
    <property type="project" value="UniProtKB-EC"/>
</dbReference>
<protein>
    <submittedName>
        <fullName evidence="6">Glycogen debranching protein GlgX</fullName>
        <ecNumber evidence="6">3.2.1.196</ecNumber>
    </submittedName>
</protein>
<name>A0ABV8MSS1_9NEIS</name>
<feature type="region of interest" description="Disordered" evidence="4">
    <location>
        <begin position="468"/>
        <end position="491"/>
    </location>
</feature>
<evidence type="ECO:0000256" key="3">
    <source>
        <dbReference type="ARBA" id="ARBA00023295"/>
    </source>
</evidence>
<dbReference type="Gene3D" id="2.60.40.1180">
    <property type="entry name" value="Golgi alpha-mannosidase II"/>
    <property type="match status" value="1"/>
</dbReference>
<evidence type="ECO:0000313" key="6">
    <source>
        <dbReference type="EMBL" id="MFC4161313.1"/>
    </source>
</evidence>
<feature type="domain" description="Glycosyl hydrolase family 13 catalytic" evidence="5">
    <location>
        <begin position="164"/>
        <end position="568"/>
    </location>
</feature>
<dbReference type="InterPro" id="IPR006047">
    <property type="entry name" value="GH13_cat_dom"/>
</dbReference>
<dbReference type="InterPro" id="IPR004193">
    <property type="entry name" value="Glyco_hydro_13_N"/>
</dbReference>
<dbReference type="Gene3D" id="3.20.20.80">
    <property type="entry name" value="Glycosidases"/>
    <property type="match status" value="1"/>
</dbReference>
<dbReference type="EC" id="3.2.1.196" evidence="6"/>
<evidence type="ECO:0000259" key="5">
    <source>
        <dbReference type="SMART" id="SM00642"/>
    </source>
</evidence>
<evidence type="ECO:0000256" key="2">
    <source>
        <dbReference type="ARBA" id="ARBA00022801"/>
    </source>
</evidence>
<evidence type="ECO:0000313" key="7">
    <source>
        <dbReference type="Proteomes" id="UP001595791"/>
    </source>
</evidence>
<dbReference type="RefSeq" id="WP_378167110.1">
    <property type="nucleotide sequence ID" value="NZ_JBHSBU010000001.1"/>
</dbReference>
<comment type="caution">
    <text evidence="6">The sequence shown here is derived from an EMBL/GenBank/DDBJ whole genome shotgun (WGS) entry which is preliminary data.</text>
</comment>